<dbReference type="STRING" id="202789.GCA_001457435_01063"/>
<dbReference type="HOGENOM" id="CLU_110134_1_0_11"/>
<feature type="region of interest" description="Disordered" evidence="1">
    <location>
        <begin position="78"/>
        <end position="130"/>
    </location>
</feature>
<evidence type="ECO:0000256" key="1">
    <source>
        <dbReference type="SAM" id="MobiDB-lite"/>
    </source>
</evidence>
<keyword evidence="5" id="KW-1185">Reference proteome</keyword>
<feature type="transmembrane region" description="Helical" evidence="2">
    <location>
        <begin position="32"/>
        <end position="51"/>
    </location>
</feature>
<sequence length="214" mass="22806">MANKYPEDEFDVAARERSTQGAHRKKESNLKWWIALVAILILAPLVGLGLIRLNTMDVRTTAPTPSQIAPTVAESVAVPEDAENSQAESPEQEEPGAPAAEEPTAEEPSADETSPEPSEEPTAEADKTRPVSLLNASGITGYAAQKQKTLLEAGFTNVAIGNYRHAAPAQSQIYYPKASDLQTVQAIGESLGITQFTENARATGGDQIVVVLAR</sequence>
<evidence type="ECO:0000259" key="3">
    <source>
        <dbReference type="Pfam" id="PF13399"/>
    </source>
</evidence>
<keyword evidence="2" id="KW-0472">Membrane</keyword>
<dbReference type="Proteomes" id="UP000009888">
    <property type="component" value="Unassembled WGS sequence"/>
</dbReference>
<dbReference type="AlphaFoldDB" id="K9EF72"/>
<evidence type="ECO:0000256" key="2">
    <source>
        <dbReference type="SAM" id="Phobius"/>
    </source>
</evidence>
<feature type="domain" description="LytR/CpsA/Psr regulator C-terminal" evidence="3">
    <location>
        <begin position="130"/>
        <end position="212"/>
    </location>
</feature>
<keyword evidence="2" id="KW-0812">Transmembrane</keyword>
<proteinExistence type="predicted"/>
<organism evidence="4 5">
    <name type="scientific">Actinobaculum massiliense ACS-171-V-Col2</name>
    <dbReference type="NCBI Taxonomy" id="883066"/>
    <lineage>
        <taxon>Bacteria</taxon>
        <taxon>Bacillati</taxon>
        <taxon>Actinomycetota</taxon>
        <taxon>Actinomycetes</taxon>
        <taxon>Actinomycetales</taxon>
        <taxon>Actinomycetaceae</taxon>
        <taxon>Actinobaculum</taxon>
    </lineage>
</organism>
<dbReference type="Pfam" id="PF13399">
    <property type="entry name" value="LytR_C"/>
    <property type="match status" value="1"/>
</dbReference>
<dbReference type="Gene3D" id="3.30.70.2390">
    <property type="match status" value="1"/>
</dbReference>
<dbReference type="InterPro" id="IPR027381">
    <property type="entry name" value="LytR/CpsA/Psr_C"/>
</dbReference>
<reference evidence="4 5" key="1">
    <citation type="submission" date="2012-09" db="EMBL/GenBank/DDBJ databases">
        <title>The Genome Sequence of Actinobaculum massiliae ACS-171-V-COL2.</title>
        <authorList>
            <consortium name="The Broad Institute Genome Sequencing Platform"/>
            <person name="Earl A."/>
            <person name="Ward D."/>
            <person name="Feldgarden M."/>
            <person name="Gevers D."/>
            <person name="Saerens B."/>
            <person name="Vaneechoutte M."/>
            <person name="Walker B."/>
            <person name="Young S.K."/>
            <person name="Zeng Q."/>
            <person name="Gargeya S."/>
            <person name="Fitzgerald M."/>
            <person name="Haas B."/>
            <person name="Abouelleil A."/>
            <person name="Alvarado L."/>
            <person name="Arachchi H.M."/>
            <person name="Berlin A."/>
            <person name="Chapman S.B."/>
            <person name="Goldberg J."/>
            <person name="Griggs A."/>
            <person name="Gujja S."/>
            <person name="Hansen M."/>
            <person name="Howarth C."/>
            <person name="Imamovic A."/>
            <person name="Larimer J."/>
            <person name="McCowen C."/>
            <person name="Montmayeur A."/>
            <person name="Murphy C."/>
            <person name="Neiman D."/>
            <person name="Pearson M."/>
            <person name="Priest M."/>
            <person name="Roberts A."/>
            <person name="Saif S."/>
            <person name="Shea T."/>
            <person name="Sisk P."/>
            <person name="Sykes S."/>
            <person name="Wortman J."/>
            <person name="Nusbaum C."/>
            <person name="Birren B."/>
        </authorList>
    </citation>
    <scope>NUCLEOTIDE SEQUENCE [LARGE SCALE GENOMIC DNA]</scope>
    <source>
        <strain evidence="5">ACS-171-V-Col2</strain>
    </source>
</reference>
<dbReference type="RefSeq" id="WP_007001260.1">
    <property type="nucleotide sequence ID" value="NZ_JH992955.1"/>
</dbReference>
<name>K9EF72_9ACTO</name>
<gene>
    <name evidence="4" type="ORF">HMPREF9233_01054</name>
</gene>
<evidence type="ECO:0000313" key="4">
    <source>
        <dbReference type="EMBL" id="EKU95293.1"/>
    </source>
</evidence>
<keyword evidence="2" id="KW-1133">Transmembrane helix</keyword>
<protein>
    <recommendedName>
        <fullName evidence="3">LytR/CpsA/Psr regulator C-terminal domain-containing protein</fullName>
    </recommendedName>
</protein>
<evidence type="ECO:0000313" key="5">
    <source>
        <dbReference type="Proteomes" id="UP000009888"/>
    </source>
</evidence>
<dbReference type="EMBL" id="AGWL01000005">
    <property type="protein sequence ID" value="EKU95293.1"/>
    <property type="molecule type" value="Genomic_DNA"/>
</dbReference>
<feature type="compositionally biased region" description="Low complexity" evidence="1">
    <location>
        <begin position="84"/>
        <end position="102"/>
    </location>
</feature>
<accession>K9EF72</accession>
<comment type="caution">
    <text evidence="4">The sequence shown here is derived from an EMBL/GenBank/DDBJ whole genome shotgun (WGS) entry which is preliminary data.</text>
</comment>
<feature type="compositionally biased region" description="Acidic residues" evidence="1">
    <location>
        <begin position="103"/>
        <end position="123"/>
    </location>
</feature>
<dbReference type="PATRIC" id="fig|883066.3.peg.1104"/>